<dbReference type="Pfam" id="PF00520">
    <property type="entry name" value="Ion_trans"/>
    <property type="match status" value="4"/>
</dbReference>
<feature type="compositionally biased region" description="Acidic residues" evidence="18">
    <location>
        <begin position="647"/>
        <end position="658"/>
    </location>
</feature>
<dbReference type="InterPro" id="IPR002077">
    <property type="entry name" value="VDCCAlpha1"/>
</dbReference>
<dbReference type="Gene3D" id="6.10.250.2500">
    <property type="match status" value="1"/>
</dbReference>
<evidence type="ECO:0000256" key="16">
    <source>
        <dbReference type="PIRSR" id="PIRSR602077-1"/>
    </source>
</evidence>
<dbReference type="InterPro" id="IPR050599">
    <property type="entry name" value="VDCC_alpha-1_subunit"/>
</dbReference>
<keyword evidence="10 17" id="KW-0851">Voltage-gated channel</keyword>
<evidence type="ECO:0000256" key="7">
    <source>
        <dbReference type="ARBA" id="ARBA00022723"/>
    </source>
</evidence>
<dbReference type="PRINTS" id="PR00167">
    <property type="entry name" value="CACHANNEL"/>
</dbReference>
<keyword evidence="7 16" id="KW-0479">Metal-binding</keyword>
<keyword evidence="3" id="KW-0597">Phosphoprotein</keyword>
<evidence type="ECO:0000259" key="20">
    <source>
        <dbReference type="PROSITE" id="PS50222"/>
    </source>
</evidence>
<dbReference type="OrthoDB" id="431720at2759"/>
<dbReference type="InterPro" id="IPR005821">
    <property type="entry name" value="Ion_trans_dom"/>
</dbReference>
<evidence type="ECO:0000256" key="14">
    <source>
        <dbReference type="ARBA" id="ARBA00023180"/>
    </source>
</evidence>
<keyword evidence="15" id="KW-0407">Ion channel</keyword>
<feature type="transmembrane region" description="Helical" evidence="19">
    <location>
        <begin position="1114"/>
        <end position="1136"/>
    </location>
</feature>
<dbReference type="Gene3D" id="1.20.120.350">
    <property type="entry name" value="Voltage-gated potassium channels. Chain C"/>
    <property type="match status" value="4"/>
</dbReference>
<feature type="transmembrane region" description="Helical" evidence="19">
    <location>
        <begin position="801"/>
        <end position="821"/>
    </location>
</feature>
<dbReference type="PROSITE" id="PS50222">
    <property type="entry name" value="EF_HAND_2"/>
    <property type="match status" value="1"/>
</dbReference>
<dbReference type="Gene3D" id="1.10.287.70">
    <property type="match status" value="4"/>
</dbReference>
<evidence type="ECO:0000256" key="2">
    <source>
        <dbReference type="ARBA" id="ARBA00022448"/>
    </source>
</evidence>
<feature type="transmembrane region" description="Helical" evidence="19">
    <location>
        <begin position="521"/>
        <end position="549"/>
    </location>
</feature>
<dbReference type="EnsemblMetazoa" id="CLYHEMT016658.1">
    <property type="protein sequence ID" value="CLYHEMP016658.1"/>
    <property type="gene ID" value="CLYHEMG016658"/>
</dbReference>
<keyword evidence="11 19" id="KW-1133">Transmembrane helix</keyword>
<keyword evidence="2" id="KW-0813">Transport</keyword>
<dbReference type="FunFam" id="1.20.120.350:FF:000009">
    <property type="entry name" value="Voltage-dependent T-type calcium channel subunit alpha"/>
    <property type="match status" value="1"/>
</dbReference>
<feature type="region of interest" description="Disordered" evidence="18">
    <location>
        <begin position="1496"/>
        <end position="1545"/>
    </location>
</feature>
<feature type="region of interest" description="Disordered" evidence="18">
    <location>
        <begin position="647"/>
        <end position="684"/>
    </location>
</feature>
<dbReference type="GO" id="GO:0005891">
    <property type="term" value="C:voltage-gated calcium channel complex"/>
    <property type="evidence" value="ECO:0007669"/>
    <property type="project" value="InterPro"/>
</dbReference>
<keyword evidence="13 19" id="KW-0472">Membrane</keyword>
<evidence type="ECO:0000256" key="6">
    <source>
        <dbReference type="ARBA" id="ARBA00022692"/>
    </source>
</evidence>
<feature type="transmembrane region" description="Helical" evidence="19">
    <location>
        <begin position="112"/>
        <end position="129"/>
    </location>
</feature>
<dbReference type="GeneID" id="136806046"/>
<evidence type="ECO:0000256" key="9">
    <source>
        <dbReference type="ARBA" id="ARBA00022837"/>
    </source>
</evidence>
<feature type="transmembrane region" description="Helical" evidence="19">
    <location>
        <begin position="897"/>
        <end position="919"/>
    </location>
</feature>
<evidence type="ECO:0000256" key="17">
    <source>
        <dbReference type="RuleBase" id="RU003808"/>
    </source>
</evidence>
<dbReference type="FunFam" id="1.10.287.70:FF:000007">
    <property type="entry name" value="Voltage-dependent L-type calcium channel subunit alpha"/>
    <property type="match status" value="1"/>
</dbReference>
<protein>
    <recommendedName>
        <fullName evidence="20">EF-hand domain-containing protein</fullName>
    </recommendedName>
</protein>
<proteinExistence type="inferred from homology"/>
<evidence type="ECO:0000256" key="5">
    <source>
        <dbReference type="ARBA" id="ARBA00022673"/>
    </source>
</evidence>
<feature type="transmembrane region" description="Helical" evidence="19">
    <location>
        <begin position="173"/>
        <end position="194"/>
    </location>
</feature>
<evidence type="ECO:0000313" key="22">
    <source>
        <dbReference type="Proteomes" id="UP000594262"/>
    </source>
</evidence>
<evidence type="ECO:0000256" key="19">
    <source>
        <dbReference type="SAM" id="Phobius"/>
    </source>
</evidence>
<evidence type="ECO:0000256" key="1">
    <source>
        <dbReference type="ARBA" id="ARBA00004141"/>
    </source>
</evidence>
<feature type="transmembrane region" description="Helical" evidence="19">
    <location>
        <begin position="40"/>
        <end position="59"/>
    </location>
</feature>
<dbReference type="SUPFAM" id="SSF81324">
    <property type="entry name" value="Voltage-gated potassium channels"/>
    <property type="match status" value="4"/>
</dbReference>
<feature type="transmembrane region" description="Helical" evidence="19">
    <location>
        <begin position="286"/>
        <end position="311"/>
    </location>
</feature>
<keyword evidence="14" id="KW-0325">Glycoprotein</keyword>
<feature type="transmembrane region" description="Helical" evidence="19">
    <location>
        <begin position="763"/>
        <end position="781"/>
    </location>
</feature>
<reference evidence="21" key="1">
    <citation type="submission" date="2021-01" db="UniProtKB">
        <authorList>
            <consortium name="EnsemblMetazoa"/>
        </authorList>
    </citation>
    <scope>IDENTIFICATION</scope>
</reference>
<evidence type="ECO:0000256" key="12">
    <source>
        <dbReference type="ARBA" id="ARBA00023065"/>
    </source>
</evidence>
<evidence type="ECO:0000256" key="11">
    <source>
        <dbReference type="ARBA" id="ARBA00022989"/>
    </source>
</evidence>
<evidence type="ECO:0000256" key="13">
    <source>
        <dbReference type="ARBA" id="ARBA00023136"/>
    </source>
</evidence>
<dbReference type="FunFam" id="1.20.120.350:FF:000011">
    <property type="entry name" value="Voltage-dependent N-type calcium channel subunit alpha"/>
    <property type="match status" value="1"/>
</dbReference>
<dbReference type="GO" id="GO:0098703">
    <property type="term" value="P:calcium ion import across plasma membrane"/>
    <property type="evidence" value="ECO:0007669"/>
    <property type="project" value="TreeGrafter"/>
</dbReference>
<dbReference type="RefSeq" id="XP_066918717.1">
    <property type="nucleotide sequence ID" value="XM_067062616.1"/>
</dbReference>
<dbReference type="InterPro" id="IPR027359">
    <property type="entry name" value="Volt_channel_dom_sf"/>
</dbReference>
<dbReference type="Proteomes" id="UP000594262">
    <property type="component" value="Unplaced"/>
</dbReference>
<feature type="transmembrane region" description="Helical" evidence="19">
    <location>
        <begin position="616"/>
        <end position="638"/>
    </location>
</feature>
<feature type="transmembrane region" description="Helical" evidence="19">
    <location>
        <begin position="79"/>
        <end position="100"/>
    </location>
</feature>
<evidence type="ECO:0000256" key="18">
    <source>
        <dbReference type="SAM" id="MobiDB-lite"/>
    </source>
</evidence>
<comment type="subcellular location">
    <subcellularLocation>
        <location evidence="1 17">Membrane</location>
        <topology evidence="1 17">Multi-pass membrane protein</topology>
    </subcellularLocation>
</comment>
<feature type="transmembrane region" description="Helical" evidence="19">
    <location>
        <begin position="475"/>
        <end position="500"/>
    </location>
</feature>
<dbReference type="FunFam" id="1.10.287.70:FF:000107">
    <property type="entry name" value="Voltage-dependent L-type calcium channel subunit alpha"/>
    <property type="match status" value="1"/>
</dbReference>
<dbReference type="GO" id="GO:0005509">
    <property type="term" value="F:calcium ion binding"/>
    <property type="evidence" value="ECO:0007669"/>
    <property type="project" value="InterPro"/>
</dbReference>
<dbReference type="PANTHER" id="PTHR45628">
    <property type="entry name" value="VOLTAGE-DEPENDENT CALCIUM CHANNEL TYPE A SUBUNIT ALPHA-1"/>
    <property type="match status" value="1"/>
</dbReference>
<dbReference type="Gene3D" id="1.10.238.10">
    <property type="entry name" value="EF-hand"/>
    <property type="match status" value="1"/>
</dbReference>
<dbReference type="Pfam" id="PF08763">
    <property type="entry name" value="Ca_chan_IQ"/>
    <property type="match status" value="1"/>
</dbReference>
<feature type="transmembrane region" description="Helical" evidence="19">
    <location>
        <begin position="1311"/>
        <end position="1334"/>
    </location>
</feature>
<keyword evidence="9 16" id="KW-0106">Calcium</keyword>
<dbReference type="InterPro" id="IPR002048">
    <property type="entry name" value="EF_hand_dom"/>
</dbReference>
<evidence type="ECO:0000256" key="3">
    <source>
        <dbReference type="ARBA" id="ARBA00022553"/>
    </source>
</evidence>
<feature type="domain" description="EF-hand" evidence="20">
    <location>
        <begin position="1350"/>
        <end position="1385"/>
    </location>
</feature>
<keyword evidence="8" id="KW-0677">Repeat</keyword>
<dbReference type="InterPro" id="IPR014873">
    <property type="entry name" value="VDCC_a1su_IQ"/>
</dbReference>
<keyword evidence="22" id="KW-1185">Reference proteome</keyword>
<keyword evidence="6 19" id="KW-0812">Transmembrane</keyword>
<dbReference type="GO" id="GO:0008331">
    <property type="term" value="F:high voltage-gated calcium channel activity"/>
    <property type="evidence" value="ECO:0007669"/>
    <property type="project" value="TreeGrafter"/>
</dbReference>
<feature type="binding site" evidence="16">
    <location>
        <position position="268"/>
    </location>
    <ligand>
        <name>Ca(2+)</name>
        <dbReference type="ChEBI" id="CHEBI:29108"/>
    </ligand>
</feature>
<feature type="transmembrane region" description="Helical" evidence="19">
    <location>
        <begin position="1008"/>
        <end position="1035"/>
    </location>
</feature>
<evidence type="ECO:0000313" key="21">
    <source>
        <dbReference type="EnsemblMetazoa" id="CLYHEMP016658.1"/>
    </source>
</evidence>
<keyword evidence="12" id="KW-0406">Ion transport</keyword>
<accession>A0A7M5X3G7</accession>
<feature type="transmembrane region" description="Helical" evidence="19">
    <location>
        <begin position="1089"/>
        <end position="1108"/>
    </location>
</feature>
<dbReference type="InterPro" id="IPR031649">
    <property type="entry name" value="GPHH_dom"/>
</dbReference>
<evidence type="ECO:0000256" key="15">
    <source>
        <dbReference type="ARBA" id="ARBA00023303"/>
    </source>
</evidence>
<keyword evidence="4 17" id="KW-0109">Calcium transport</keyword>
<feature type="transmembrane region" description="Helical" evidence="19">
    <location>
        <begin position="407"/>
        <end position="425"/>
    </location>
</feature>
<comment type="similarity">
    <text evidence="17">Belongs to the calcium channel alpha-1 subunit (TC 1.A.1.11) family.</text>
</comment>
<feature type="binding site" evidence="16">
    <location>
        <position position="983"/>
    </location>
    <ligand>
        <name>Ca(2+)</name>
        <dbReference type="ChEBI" id="CHEBI:29108"/>
    </ligand>
</feature>
<keyword evidence="5 17" id="KW-0107">Calcium channel</keyword>
<organism evidence="21 22">
    <name type="scientific">Clytia hemisphaerica</name>
    <dbReference type="NCBI Taxonomy" id="252671"/>
    <lineage>
        <taxon>Eukaryota</taxon>
        <taxon>Metazoa</taxon>
        <taxon>Cnidaria</taxon>
        <taxon>Hydrozoa</taxon>
        <taxon>Hydroidolina</taxon>
        <taxon>Leptothecata</taxon>
        <taxon>Obeliida</taxon>
        <taxon>Clytiidae</taxon>
        <taxon>Clytia</taxon>
    </lineage>
</organism>
<dbReference type="PANTHER" id="PTHR45628:SF7">
    <property type="entry name" value="VOLTAGE-DEPENDENT CALCIUM CHANNEL TYPE A SUBUNIT ALPHA-1"/>
    <property type="match status" value="1"/>
</dbReference>
<feature type="transmembrane region" description="Helical" evidence="19">
    <location>
        <begin position="1214"/>
        <end position="1232"/>
    </location>
</feature>
<feature type="binding site" evidence="16">
    <location>
        <position position="590"/>
    </location>
    <ligand>
        <name>Ca(2+)</name>
        <dbReference type="ChEBI" id="CHEBI:29108"/>
    </ligand>
</feature>
<feature type="transmembrane region" description="Helical" evidence="19">
    <location>
        <begin position="1148"/>
        <end position="1167"/>
    </location>
</feature>
<evidence type="ECO:0000256" key="4">
    <source>
        <dbReference type="ARBA" id="ARBA00022568"/>
    </source>
</evidence>
<sequence length="1545" mass="175847">MTEPMTYEQYAKDYPGNHFLVLGPTNPVRKIAFKISTSKLFDSFILLAIVVNCIMMAMSAPLPLNDTNELNNSIEALEVYLLAIFIGEACVKMLTQGFILHAGSYIRNGWNLLDFTVVVTGILGLPSVGMGENAGPMKVIKAARVLRPLKLVSGVPSLQIVMSAIIKSMASLLQISLLIGFVIVIFAIIFLSFLPGKFHYTCFKNATEPFPQEYQIEAGRLCSEGSSGRPCPEGSICKRYWDGPNFGVTNFDNIFSACLTVFTCITCEGWTDTMYWTMDVMDYDGYYMFSIYWLLNVIGAQFMLNLVCGVLSGEFSKEKERVESRNEFLRQRREDEARERAIANGEEWIDEGERLRLEEEARKLAESQKEEPIEGVDPPPQLSAFQAFVVKNNAFRVKLKSFMLSKFMFWFIVSAVFLNSLFGAIQHYRQPQWITDVTSITDNLFLGIFVSEMCLKLYAVGPNAYFQSKFNKFDFSVVVMGLINLFLSKMFNINLGIPVLRQLRLMRLFKFTKYYKKMKNLVQSIINSMAAIVSLLVLLFLFLMIFALLGMNIFGGQFYAREHIGKPFSRTNFDDFFNAMLAVFQIITGEDWNFVMYEGIVAYGGPRSPVGLAVSLYFVGVTVLGNYVLLNVFLAIAVDNISLDDDEEKAEEEAEEERADAQQAVKDKYAPPSARSNGEIETASQDRFAEADRQVIGEYGSTAPPGHHAPGDNFLENLKDPSRMTGNIPTFVNAEEQTVNTLFIFPPDGIVRRIIHPIVTSPHFDNFILALILISSALLALENPTNPDADINKILNLTDYFFTTVFALEVLLKVVNFGFALHPNSYCRDTWNCADMFVVSCAITSLVLSQDKNASTTVKSIVKILRILRVLRPLKSINKLQELKAVFQCMVFSLQNVVNVLIITVQFLLIFSMMGVQLFNGKLFQCNDPSKEFEDECQGYYITFDKENYNRPIQVKREWSLIDWNFNHLGIALTTLFSSATGEGWPAVMQTGIDSQLENQGPLLNNKIWIAIYFIVFVVIFSFFFINVFVGLIILTFQNLQIDPNAALDRNTKNSFDFVMRSKPMERFMPEDVKSWQYKAWALVESSQWEILISVLIALNTVVLMMEFADQPDWYSNILGMIGDVFTFVFTFEFALKMFALGCNYFKDFWNNFDMFIVLGSILDFMIKKILPPGTVPFDTSSLRLFRALRLIKLLRRFRDLRILLWTFLQSFKALPYVCMLIFLLFFVYGIIGMQIFSSIDKDSEDDPWNQINRNNHFSTYFSSTQVLFRVATGENWPNIMLACTSGAKCDQKLRSVQIDNMQDCGSPIAYVYFISFVFFCSFLMLNLFIAVIMDNFAFLTEDSSILGPHHLDEFVTVWSDFDPRASGRIQHTEVCELLRQMLPPVGLGLKCPKTVAYKRLVQMNMRYYRDGTVDYTGTFFALVRTGLKVATQDANLKKTDQEFKNMLKKQIKVPKRTLDMIIPRVPRNAKHMTIAKIYTAKLIWENYKNMKKAQQPERRKSIFVPSAEPPKPVANGKAPVRNGHANGSVPNGGVTLKQADEEWC</sequence>
<dbReference type="Pfam" id="PF16905">
    <property type="entry name" value="GPHH"/>
    <property type="match status" value="1"/>
</dbReference>
<evidence type="ECO:0000256" key="8">
    <source>
        <dbReference type="ARBA" id="ARBA00022737"/>
    </source>
</evidence>
<evidence type="ECO:0000256" key="10">
    <source>
        <dbReference type="ARBA" id="ARBA00022882"/>
    </source>
</evidence>
<name>A0A7M5X3G7_9CNID</name>